<dbReference type="Pfam" id="PF13578">
    <property type="entry name" value="Methyltransf_24"/>
    <property type="match status" value="1"/>
</dbReference>
<evidence type="ECO:0008006" key="2">
    <source>
        <dbReference type="Google" id="ProtNLM"/>
    </source>
</evidence>
<proteinExistence type="predicted"/>
<dbReference type="SUPFAM" id="SSF53335">
    <property type="entry name" value="S-adenosyl-L-methionine-dependent methyltransferases"/>
    <property type="match status" value="1"/>
</dbReference>
<gene>
    <name evidence="1" type="ORF">LCGC14_1070130</name>
</gene>
<dbReference type="InterPro" id="IPR029063">
    <property type="entry name" value="SAM-dependent_MTases_sf"/>
</dbReference>
<dbReference type="Gene3D" id="3.40.50.150">
    <property type="entry name" value="Vaccinia Virus protein VP39"/>
    <property type="match status" value="1"/>
</dbReference>
<name>A0A0F9QPB8_9ZZZZ</name>
<reference evidence="1" key="1">
    <citation type="journal article" date="2015" name="Nature">
        <title>Complex archaea that bridge the gap between prokaryotes and eukaryotes.</title>
        <authorList>
            <person name="Spang A."/>
            <person name="Saw J.H."/>
            <person name="Jorgensen S.L."/>
            <person name="Zaremba-Niedzwiedzka K."/>
            <person name="Martijn J."/>
            <person name="Lind A.E."/>
            <person name="van Eijk R."/>
            <person name="Schleper C."/>
            <person name="Guy L."/>
            <person name="Ettema T.J."/>
        </authorList>
    </citation>
    <scope>NUCLEOTIDE SEQUENCE</scope>
</reference>
<feature type="non-terminal residue" evidence="1">
    <location>
        <position position="1"/>
    </location>
</feature>
<dbReference type="AlphaFoldDB" id="A0A0F9QPB8"/>
<protein>
    <recommendedName>
        <fullName evidence="2">Class I SAM-dependent methyltransferase</fullName>
    </recommendedName>
</protein>
<dbReference type="EMBL" id="LAZR01004602">
    <property type="protein sequence ID" value="KKN07153.1"/>
    <property type="molecule type" value="Genomic_DNA"/>
</dbReference>
<sequence>DVALPFVSLDGMTKYYQDTPEKHTAIWNTFKDMVNDHPELKGHRDWVINNDFGYGNRAFHWMWHIIARDLPMRFKFLEIGVFKGQVISLLSLLNKRHRKEGMVYGITPLSSAGDKYCPQHPDVDYEAHILRIYQQFNLDASDLGIIEGLSNDLDIIETAKELGPFDVVFVDGCHDYEVVVSDIINYGEMLRVGGLMVIDDVSNYLNIPDGLIRLDWRGLEDVSNAARDTIEKDERFTELFAVGHNRVWRKTAWKSHK</sequence>
<comment type="caution">
    <text evidence="1">The sequence shown here is derived from an EMBL/GenBank/DDBJ whole genome shotgun (WGS) entry which is preliminary data.</text>
</comment>
<accession>A0A0F9QPB8</accession>
<evidence type="ECO:0000313" key="1">
    <source>
        <dbReference type="EMBL" id="KKN07153.1"/>
    </source>
</evidence>
<organism evidence="1">
    <name type="scientific">marine sediment metagenome</name>
    <dbReference type="NCBI Taxonomy" id="412755"/>
    <lineage>
        <taxon>unclassified sequences</taxon>
        <taxon>metagenomes</taxon>
        <taxon>ecological metagenomes</taxon>
    </lineage>
</organism>